<dbReference type="EC" id="2.7.11.1" evidence="1"/>
<comment type="caution">
    <text evidence="12">The sequence shown here is derived from an EMBL/GenBank/DDBJ whole genome shotgun (WGS) entry which is preliminary data.</text>
</comment>
<evidence type="ECO:0000256" key="7">
    <source>
        <dbReference type="ARBA" id="ARBA00047899"/>
    </source>
</evidence>
<dbReference type="InterPro" id="IPR011009">
    <property type="entry name" value="Kinase-like_dom_sf"/>
</dbReference>
<sequence length="496" mass="56675">MPRKSDYKQLNALGHGGFGSVFLILEKATQKKLVWKKITLVNEKVRRLAQEEANNMQKVQSDFLVAYLGCFEEEGEFYILTEYCDKGNLRSYINDLRDRGAVISEDKAWDLMGQLGEAVQSLHEMNIIHCDLKPENIFITGPFQIKLGDFGLAKVSMGITQYQTKIGGTPYYFAPELVKYREGERLRQQTVETDMFAVGAIFYEVIAQKHPFADNQGNIQNIKIMECHPDPLPGNFSEQLKHIVMQLLNKDPQRRLSTEDLLELPQIKERIQKWRKSPQMKTYQSSNKELNILQPSLNQFDINRKGLFIKNIASTVTDRMIELAFTPFNPIGFNLQQNSEIPNTQIANVQFIYEEDAQEALDLMNHKVIEGLNIEIEFQKRNERSPPISPPRIRPPQQLSLQPRIGDNKKGLFIKNINPQITSAEFGLIFIAFSPTKCVRPNGQPNTRPHFGFVDFETEEDASQAVVHINGVKVDGLALRLEYSNKPTLDRSKSTG</sequence>
<evidence type="ECO:0000313" key="13">
    <source>
        <dbReference type="Proteomes" id="UP000324800"/>
    </source>
</evidence>
<keyword evidence="9" id="KW-0694">RNA-binding</keyword>
<dbReference type="SUPFAM" id="SSF56112">
    <property type="entry name" value="Protein kinase-like (PK-like)"/>
    <property type="match status" value="1"/>
</dbReference>
<dbReference type="PROSITE" id="PS50102">
    <property type="entry name" value="RRM"/>
    <property type="match status" value="2"/>
</dbReference>
<evidence type="ECO:0000256" key="2">
    <source>
        <dbReference type="ARBA" id="ARBA00022527"/>
    </source>
</evidence>
<dbReference type="CDD" id="cd00590">
    <property type="entry name" value="RRM_SF"/>
    <property type="match status" value="2"/>
</dbReference>
<evidence type="ECO:0000256" key="8">
    <source>
        <dbReference type="ARBA" id="ARBA00048679"/>
    </source>
</evidence>
<proteinExistence type="predicted"/>
<dbReference type="Pfam" id="PF00076">
    <property type="entry name" value="RRM_1"/>
    <property type="match status" value="2"/>
</dbReference>
<dbReference type="PROSITE" id="PS50011">
    <property type="entry name" value="PROTEIN_KINASE_DOM"/>
    <property type="match status" value="1"/>
</dbReference>
<dbReference type="InterPro" id="IPR051131">
    <property type="entry name" value="NEK_Ser/Thr_kinase_NIMA"/>
</dbReference>
<evidence type="ECO:0000256" key="4">
    <source>
        <dbReference type="ARBA" id="ARBA00022741"/>
    </source>
</evidence>
<evidence type="ECO:0000313" key="12">
    <source>
        <dbReference type="EMBL" id="KAA6371017.1"/>
    </source>
</evidence>
<evidence type="ECO:0000256" key="1">
    <source>
        <dbReference type="ARBA" id="ARBA00012513"/>
    </source>
</evidence>
<dbReference type="PANTHER" id="PTHR44899:SF3">
    <property type="entry name" value="SERINE_THREONINE-PROTEIN KINASE NEK1"/>
    <property type="match status" value="1"/>
</dbReference>
<accession>A0A5J4UKV3</accession>
<dbReference type="SUPFAM" id="SSF54928">
    <property type="entry name" value="RNA-binding domain, RBD"/>
    <property type="match status" value="1"/>
</dbReference>
<keyword evidence="2" id="KW-0723">Serine/threonine-protein kinase</keyword>
<evidence type="ECO:0000256" key="9">
    <source>
        <dbReference type="PROSITE-ProRule" id="PRU00176"/>
    </source>
</evidence>
<reference evidence="12 13" key="1">
    <citation type="submission" date="2019-03" db="EMBL/GenBank/DDBJ databases">
        <title>Single cell metagenomics reveals metabolic interactions within the superorganism composed of flagellate Streblomastix strix and complex community of Bacteroidetes bacteria on its surface.</title>
        <authorList>
            <person name="Treitli S.C."/>
            <person name="Kolisko M."/>
            <person name="Husnik F."/>
            <person name="Keeling P."/>
            <person name="Hampl V."/>
        </authorList>
    </citation>
    <scope>NUCLEOTIDE SEQUENCE [LARGE SCALE GENOMIC DNA]</scope>
    <source>
        <strain evidence="12">ST1C</strain>
    </source>
</reference>
<keyword evidence="5 12" id="KW-0418">Kinase</keyword>
<organism evidence="12 13">
    <name type="scientific">Streblomastix strix</name>
    <dbReference type="NCBI Taxonomy" id="222440"/>
    <lineage>
        <taxon>Eukaryota</taxon>
        <taxon>Metamonada</taxon>
        <taxon>Preaxostyla</taxon>
        <taxon>Oxymonadida</taxon>
        <taxon>Streblomastigidae</taxon>
        <taxon>Streblomastix</taxon>
    </lineage>
</organism>
<dbReference type="OrthoDB" id="10252171at2759"/>
<dbReference type="InterPro" id="IPR008271">
    <property type="entry name" value="Ser/Thr_kinase_AS"/>
</dbReference>
<dbReference type="SMART" id="SM00360">
    <property type="entry name" value="RRM"/>
    <property type="match status" value="2"/>
</dbReference>
<feature type="domain" description="Protein kinase" evidence="10">
    <location>
        <begin position="7"/>
        <end position="267"/>
    </location>
</feature>
<evidence type="ECO:0000259" key="11">
    <source>
        <dbReference type="PROSITE" id="PS50102"/>
    </source>
</evidence>
<evidence type="ECO:0000256" key="5">
    <source>
        <dbReference type="ARBA" id="ARBA00022777"/>
    </source>
</evidence>
<dbReference type="InterPro" id="IPR035979">
    <property type="entry name" value="RBD_domain_sf"/>
</dbReference>
<evidence type="ECO:0000256" key="6">
    <source>
        <dbReference type="ARBA" id="ARBA00022840"/>
    </source>
</evidence>
<evidence type="ECO:0000259" key="10">
    <source>
        <dbReference type="PROSITE" id="PS50011"/>
    </source>
</evidence>
<dbReference type="Gene3D" id="1.10.510.10">
    <property type="entry name" value="Transferase(Phosphotransferase) domain 1"/>
    <property type="match status" value="1"/>
</dbReference>
<dbReference type="GO" id="GO:0005524">
    <property type="term" value="F:ATP binding"/>
    <property type="evidence" value="ECO:0007669"/>
    <property type="project" value="UniProtKB-KW"/>
</dbReference>
<dbReference type="EMBL" id="SNRW01014848">
    <property type="protein sequence ID" value="KAA6371017.1"/>
    <property type="molecule type" value="Genomic_DNA"/>
</dbReference>
<name>A0A5J4UKV3_9EUKA</name>
<dbReference type="AlphaFoldDB" id="A0A5J4UKV3"/>
<dbReference type="PANTHER" id="PTHR44899">
    <property type="entry name" value="CAMK FAMILY PROTEIN KINASE"/>
    <property type="match status" value="1"/>
</dbReference>
<keyword evidence="3" id="KW-0808">Transferase</keyword>
<protein>
    <recommendedName>
        <fullName evidence="1">non-specific serine/threonine protein kinase</fullName>
        <ecNumber evidence="1">2.7.11.1</ecNumber>
    </recommendedName>
</protein>
<feature type="domain" description="RRM" evidence="11">
    <location>
        <begin position="305"/>
        <end position="381"/>
    </location>
</feature>
<dbReference type="SMART" id="SM00220">
    <property type="entry name" value="S_TKc"/>
    <property type="match status" value="1"/>
</dbReference>
<dbReference type="GO" id="GO:0003723">
    <property type="term" value="F:RNA binding"/>
    <property type="evidence" value="ECO:0007669"/>
    <property type="project" value="UniProtKB-UniRule"/>
</dbReference>
<evidence type="ECO:0000256" key="3">
    <source>
        <dbReference type="ARBA" id="ARBA00022679"/>
    </source>
</evidence>
<dbReference type="Pfam" id="PF00069">
    <property type="entry name" value="Pkinase"/>
    <property type="match status" value="1"/>
</dbReference>
<dbReference type="PROSITE" id="PS00108">
    <property type="entry name" value="PROTEIN_KINASE_ST"/>
    <property type="match status" value="1"/>
</dbReference>
<comment type="catalytic activity">
    <reaction evidence="8">
        <text>L-seryl-[protein] + ATP = O-phospho-L-seryl-[protein] + ADP + H(+)</text>
        <dbReference type="Rhea" id="RHEA:17989"/>
        <dbReference type="Rhea" id="RHEA-COMP:9863"/>
        <dbReference type="Rhea" id="RHEA-COMP:11604"/>
        <dbReference type="ChEBI" id="CHEBI:15378"/>
        <dbReference type="ChEBI" id="CHEBI:29999"/>
        <dbReference type="ChEBI" id="CHEBI:30616"/>
        <dbReference type="ChEBI" id="CHEBI:83421"/>
        <dbReference type="ChEBI" id="CHEBI:456216"/>
        <dbReference type="EC" id="2.7.11.1"/>
    </reaction>
</comment>
<dbReference type="Gene3D" id="3.30.70.330">
    <property type="match status" value="2"/>
</dbReference>
<feature type="domain" description="RRM" evidence="11">
    <location>
        <begin position="410"/>
        <end position="486"/>
    </location>
</feature>
<dbReference type="InterPro" id="IPR000719">
    <property type="entry name" value="Prot_kinase_dom"/>
</dbReference>
<gene>
    <name evidence="12" type="ORF">EZS28_033456</name>
</gene>
<dbReference type="Proteomes" id="UP000324800">
    <property type="component" value="Unassembled WGS sequence"/>
</dbReference>
<comment type="catalytic activity">
    <reaction evidence="7">
        <text>L-threonyl-[protein] + ATP = O-phospho-L-threonyl-[protein] + ADP + H(+)</text>
        <dbReference type="Rhea" id="RHEA:46608"/>
        <dbReference type="Rhea" id="RHEA-COMP:11060"/>
        <dbReference type="Rhea" id="RHEA-COMP:11605"/>
        <dbReference type="ChEBI" id="CHEBI:15378"/>
        <dbReference type="ChEBI" id="CHEBI:30013"/>
        <dbReference type="ChEBI" id="CHEBI:30616"/>
        <dbReference type="ChEBI" id="CHEBI:61977"/>
        <dbReference type="ChEBI" id="CHEBI:456216"/>
        <dbReference type="EC" id="2.7.11.1"/>
    </reaction>
</comment>
<dbReference type="GO" id="GO:0004674">
    <property type="term" value="F:protein serine/threonine kinase activity"/>
    <property type="evidence" value="ECO:0007669"/>
    <property type="project" value="UniProtKB-KW"/>
</dbReference>
<dbReference type="InterPro" id="IPR000504">
    <property type="entry name" value="RRM_dom"/>
</dbReference>
<dbReference type="InterPro" id="IPR012677">
    <property type="entry name" value="Nucleotide-bd_a/b_plait_sf"/>
</dbReference>
<keyword evidence="4" id="KW-0547">Nucleotide-binding</keyword>
<keyword evidence="6" id="KW-0067">ATP-binding</keyword>